<dbReference type="STRING" id="380358.XALC_2467"/>
<feature type="transmembrane region" description="Helical" evidence="7">
    <location>
        <begin position="310"/>
        <end position="328"/>
    </location>
</feature>
<evidence type="ECO:0000256" key="1">
    <source>
        <dbReference type="ARBA" id="ARBA00004651"/>
    </source>
</evidence>
<dbReference type="InterPro" id="IPR050171">
    <property type="entry name" value="MFS_Transporters"/>
</dbReference>
<dbReference type="PANTHER" id="PTHR23517">
    <property type="entry name" value="RESISTANCE PROTEIN MDTM, PUTATIVE-RELATED-RELATED"/>
    <property type="match status" value="1"/>
</dbReference>
<dbReference type="eggNOG" id="COG2223">
    <property type="taxonomic scope" value="Bacteria"/>
</dbReference>
<keyword evidence="9" id="KW-1185">Reference proteome</keyword>
<feature type="transmembrane region" description="Helical" evidence="7">
    <location>
        <begin position="287"/>
        <end position="304"/>
    </location>
</feature>
<keyword evidence="3" id="KW-1003">Cell membrane</keyword>
<dbReference type="Gene3D" id="1.20.1250.20">
    <property type="entry name" value="MFS general substrate transporter like domains"/>
    <property type="match status" value="2"/>
</dbReference>
<evidence type="ECO:0000256" key="5">
    <source>
        <dbReference type="ARBA" id="ARBA00022989"/>
    </source>
</evidence>
<dbReference type="GO" id="GO:0022857">
    <property type="term" value="F:transmembrane transporter activity"/>
    <property type="evidence" value="ECO:0007669"/>
    <property type="project" value="InterPro"/>
</dbReference>
<keyword evidence="2" id="KW-0813">Transport</keyword>
<feature type="transmembrane region" description="Helical" evidence="7">
    <location>
        <begin position="349"/>
        <end position="371"/>
    </location>
</feature>
<keyword evidence="5 7" id="KW-1133">Transmembrane helix</keyword>
<feature type="transmembrane region" description="Helical" evidence="7">
    <location>
        <begin position="218"/>
        <end position="243"/>
    </location>
</feature>
<proteinExistence type="predicted"/>
<evidence type="ECO:0000256" key="7">
    <source>
        <dbReference type="SAM" id="Phobius"/>
    </source>
</evidence>
<evidence type="ECO:0000313" key="9">
    <source>
        <dbReference type="Proteomes" id="UP000001890"/>
    </source>
</evidence>
<feature type="transmembrane region" description="Helical" evidence="7">
    <location>
        <begin position="377"/>
        <end position="397"/>
    </location>
</feature>
<keyword evidence="6 7" id="KW-0472">Membrane</keyword>
<evidence type="ECO:0000256" key="4">
    <source>
        <dbReference type="ARBA" id="ARBA00022692"/>
    </source>
</evidence>
<dbReference type="PANTHER" id="PTHR23517:SF2">
    <property type="entry name" value="MULTIDRUG RESISTANCE PROTEIN MDTH"/>
    <property type="match status" value="1"/>
</dbReference>
<dbReference type="KEGG" id="xal:XALC_2467"/>
<evidence type="ECO:0000256" key="2">
    <source>
        <dbReference type="ARBA" id="ARBA00022448"/>
    </source>
</evidence>
<dbReference type="EMBL" id="FP565176">
    <property type="protein sequence ID" value="CBA16946.1"/>
    <property type="molecule type" value="Genomic_DNA"/>
</dbReference>
<reference evidence="8 9" key="1">
    <citation type="journal article" date="2009" name="BMC Genomics">
        <title>The complete genome sequence of Xanthomonas albilineans provides new insights into the reductive genome evolution of the xylem-limited Xanthomonadaceae.</title>
        <authorList>
            <person name="Pieretti I."/>
            <person name="Royer M."/>
            <person name="Barbe V."/>
            <person name="Carrere S."/>
            <person name="Koebnik R."/>
            <person name="Cociancich S."/>
            <person name="Couloux A."/>
            <person name="Darrasse A."/>
            <person name="Gouzy J."/>
            <person name="Jacques M.A."/>
            <person name="Lauber E."/>
            <person name="Manceau C."/>
            <person name="Mangenot S."/>
            <person name="Poussier S."/>
            <person name="Segurens B."/>
            <person name="Szurek B."/>
            <person name="Verdier V."/>
            <person name="Arlat M."/>
            <person name="Rott P."/>
        </authorList>
    </citation>
    <scope>NUCLEOTIDE SEQUENCE [LARGE SCALE GENOMIC DNA]</scope>
    <source>
        <strain evidence="9">GPE PC73 / CFBP 7063</strain>
    </source>
</reference>
<keyword evidence="4 7" id="KW-0812">Transmembrane</keyword>
<organism evidence="8 9">
    <name type="scientific">Xanthomonas albilineans (strain GPE PC73 / CFBP 7063)</name>
    <dbReference type="NCBI Taxonomy" id="380358"/>
    <lineage>
        <taxon>Bacteria</taxon>
        <taxon>Pseudomonadati</taxon>
        <taxon>Pseudomonadota</taxon>
        <taxon>Gammaproteobacteria</taxon>
        <taxon>Lysobacterales</taxon>
        <taxon>Lysobacteraceae</taxon>
        <taxon>Xanthomonas</taxon>
    </lineage>
</organism>
<evidence type="ECO:0000313" key="8">
    <source>
        <dbReference type="EMBL" id="CBA16946.1"/>
    </source>
</evidence>
<feature type="transmembrane region" description="Helical" evidence="7">
    <location>
        <begin position="138"/>
        <end position="162"/>
    </location>
</feature>
<dbReference type="SUPFAM" id="SSF103473">
    <property type="entry name" value="MFS general substrate transporter"/>
    <property type="match status" value="1"/>
</dbReference>
<gene>
    <name evidence="8" type="ordered locus">XALc_2467</name>
</gene>
<accession>D2U9J4</accession>
<sequence length="429" mass="45897">MLTMQTQALDTTMPMLKRKRWTFATAFTGNAVYFSIIPFLALFLADVLRLEAGAVGTVLAMRAFASQAFTLPGSLVGRLLGPRPTLALSSLLRAVAYFLLANGHTEIMLIAAVLVIGVASSITTGLSSALVSGRERGLNVLAFANLATFRNAGEIIGFLVGGWLCPRYFEQICLAASLIYLITTASFLLIFKKGDLSLDDRRGKDDLPAGIRVFSRRFVATCLGVAPYSVLVAQLYVVVPLFILSSQNRADFLGLGLSIAALVGVVAQALFSMYGASIYLNKTVTSLSYLLMGFSFVLLPLCSYIGLSDWISSVCCGAVLTFGTVFAYPSAMSHIRACSNGRDTGLYFGIYYTLASVLTAIVTKWLVGVGVHTAKEWVVYGALMLIALLGAVADWLLSSKADVEKIAVPSLPATNALIHASTPVEMERS</sequence>
<feature type="transmembrane region" description="Helical" evidence="7">
    <location>
        <begin position="21"/>
        <end position="44"/>
    </location>
</feature>
<dbReference type="AlphaFoldDB" id="D2U9J4"/>
<feature type="transmembrane region" description="Helical" evidence="7">
    <location>
        <begin position="168"/>
        <end position="191"/>
    </location>
</feature>
<feature type="transmembrane region" description="Helical" evidence="7">
    <location>
        <begin position="107"/>
        <end position="131"/>
    </location>
</feature>
<name>D2U9J4_XANAP</name>
<protein>
    <submittedName>
        <fullName evidence="8">Putative permease of the major facilitator superfamily protein</fullName>
    </submittedName>
</protein>
<comment type="subcellular location">
    <subcellularLocation>
        <location evidence="1">Cell membrane</location>
        <topology evidence="1">Multi-pass membrane protein</topology>
    </subcellularLocation>
</comment>
<dbReference type="GO" id="GO:0005886">
    <property type="term" value="C:plasma membrane"/>
    <property type="evidence" value="ECO:0007669"/>
    <property type="project" value="UniProtKB-SubCell"/>
</dbReference>
<feature type="transmembrane region" description="Helical" evidence="7">
    <location>
        <begin position="255"/>
        <end position="280"/>
    </location>
</feature>
<dbReference type="Pfam" id="PF07690">
    <property type="entry name" value="MFS_1"/>
    <property type="match status" value="1"/>
</dbReference>
<evidence type="ECO:0000256" key="6">
    <source>
        <dbReference type="ARBA" id="ARBA00023136"/>
    </source>
</evidence>
<dbReference type="InterPro" id="IPR011701">
    <property type="entry name" value="MFS"/>
</dbReference>
<dbReference type="Proteomes" id="UP000001890">
    <property type="component" value="Chromosome"/>
</dbReference>
<evidence type="ECO:0000256" key="3">
    <source>
        <dbReference type="ARBA" id="ARBA00022475"/>
    </source>
</evidence>
<dbReference type="PATRIC" id="fig|29447.3.peg.2420"/>
<dbReference type="InterPro" id="IPR036259">
    <property type="entry name" value="MFS_trans_sf"/>
</dbReference>